<evidence type="ECO:0000313" key="2">
    <source>
        <dbReference type="Proteomes" id="UP000287166"/>
    </source>
</evidence>
<dbReference type="EMBL" id="BFAD01000010">
    <property type="protein sequence ID" value="GBE87260.1"/>
    <property type="molecule type" value="Genomic_DNA"/>
</dbReference>
<accession>A0A401GYM5</accession>
<dbReference type="RefSeq" id="XP_027618173.1">
    <property type="nucleotide sequence ID" value="XM_027762372.1"/>
</dbReference>
<dbReference type="SUPFAM" id="SSF56112">
    <property type="entry name" value="Protein kinase-like (PK-like)"/>
    <property type="match status" value="1"/>
</dbReference>
<organism evidence="1 2">
    <name type="scientific">Sparassis crispa</name>
    <dbReference type="NCBI Taxonomy" id="139825"/>
    <lineage>
        <taxon>Eukaryota</taxon>
        <taxon>Fungi</taxon>
        <taxon>Dikarya</taxon>
        <taxon>Basidiomycota</taxon>
        <taxon>Agaricomycotina</taxon>
        <taxon>Agaricomycetes</taxon>
        <taxon>Polyporales</taxon>
        <taxon>Sparassidaceae</taxon>
        <taxon>Sparassis</taxon>
    </lineage>
</organism>
<comment type="caution">
    <text evidence="1">The sequence shown here is derived from an EMBL/GenBank/DDBJ whole genome shotgun (WGS) entry which is preliminary data.</text>
</comment>
<evidence type="ECO:0000313" key="1">
    <source>
        <dbReference type="EMBL" id="GBE87260.1"/>
    </source>
</evidence>
<name>A0A401GYM5_9APHY</name>
<keyword evidence="2" id="KW-1185">Reference proteome</keyword>
<dbReference type="Proteomes" id="UP000287166">
    <property type="component" value="Unassembled WGS sequence"/>
</dbReference>
<proteinExistence type="predicted"/>
<dbReference type="STRING" id="139825.A0A401GYM5"/>
<dbReference type="PANTHER" id="PTHR21310">
    <property type="entry name" value="AMINOGLYCOSIDE PHOSPHOTRANSFERASE-RELATED-RELATED"/>
    <property type="match status" value="1"/>
</dbReference>
<dbReference type="GeneID" id="38784177"/>
<dbReference type="InterPro" id="IPR051678">
    <property type="entry name" value="AGP_Transferase"/>
</dbReference>
<dbReference type="OrthoDB" id="5404599at2759"/>
<dbReference type="InParanoid" id="A0A401GYM5"/>
<protein>
    <submittedName>
        <fullName evidence="1">Protein kinase-like domain protein</fullName>
    </submittedName>
</protein>
<dbReference type="PANTHER" id="PTHR21310:SF58">
    <property type="entry name" value="AMINOGLYCOSIDE PHOSPHOTRANSFERASE DOMAIN-CONTAINING PROTEIN"/>
    <property type="match status" value="1"/>
</dbReference>
<sequence length="251" mass="28236">MTPLRDDPLSSKADIVTEPCQWSPNEHIHLPAPEEVFSAPVLSKKDGSVVAKVTELLVVKYGRRVFPREVAAIRYVSAHTSIPVPQIRGTYKYDSQVFFFMDFMPGRSLDEVWPEMTPAAKSILVEQLRDHYSRLKSLTETYIGGLGRTPAFDTVFENLKSDDRGPFSSVTAFHDALYRAFKVCIDRNSPLSGSNRWCSATDESDLHGCCPHGYPRLHERSRFRGPHTSGRAATGTENIQVQIYSTNIESR</sequence>
<keyword evidence="1" id="KW-0808">Transferase</keyword>
<reference evidence="1 2" key="1">
    <citation type="journal article" date="2018" name="Sci. Rep.">
        <title>Genome sequence of the cauliflower mushroom Sparassis crispa (Hanabiratake) and its association with beneficial usage.</title>
        <authorList>
            <person name="Kiyama R."/>
            <person name="Furutani Y."/>
            <person name="Kawaguchi K."/>
            <person name="Nakanishi T."/>
        </authorList>
    </citation>
    <scope>NUCLEOTIDE SEQUENCE [LARGE SCALE GENOMIC DNA]</scope>
</reference>
<dbReference type="AlphaFoldDB" id="A0A401GYM5"/>
<dbReference type="InterPro" id="IPR011009">
    <property type="entry name" value="Kinase-like_dom_sf"/>
</dbReference>
<dbReference type="GO" id="GO:0016301">
    <property type="term" value="F:kinase activity"/>
    <property type="evidence" value="ECO:0007669"/>
    <property type="project" value="UniProtKB-KW"/>
</dbReference>
<keyword evidence="1" id="KW-0418">Kinase</keyword>
<gene>
    <name evidence="1" type="ORF">SCP_1005070</name>
</gene>